<protein>
    <submittedName>
        <fullName evidence="1">Uncharacterized protein</fullName>
    </submittedName>
</protein>
<evidence type="ECO:0000313" key="1">
    <source>
        <dbReference type="EMBL" id="ANN72491.1"/>
    </source>
</evidence>
<dbReference type="Proteomes" id="UP000092213">
    <property type="component" value="Chromosome"/>
</dbReference>
<evidence type="ECO:0000313" key="2">
    <source>
        <dbReference type="Proteomes" id="UP000092213"/>
    </source>
</evidence>
<dbReference type="EMBL" id="CP016171">
    <property type="protein sequence ID" value="ANN72491.1"/>
    <property type="molecule type" value="Genomic_DNA"/>
</dbReference>
<accession>A0A193FZ77</accession>
<sequence>MGKKSREKRERRERADARNAATSLLKQMQEFRGRLEQQDEVNLHFQRDVVAVEAVLRKYVRFDAAVAVAVSDLWPPNVASPVKHLFAWAVLLGLQSDSNDAQSIQTHEDFARFLTELYAAWPQFPTLEDCPIEADWGRVRVPLGDSYVPMFYGSCVERLPDFVQAFRITHAGNQAALADMDFAVALHADLIGAVPSPAGAVLPEPDHGHVEVPPEDFWASCRTALLSTGARVAKWRANASAKLVASMGAYKAPLTWASFGDAVLTGGALPFLGVAQGETWVPVSLRSGPAVIIDHWAEVGALGITAQTHKAVGRYVAARLRHVAVGPMRLMVSRQEFPALTVSCTTTGGSKVHLFCTCDHRSLEAAGTAASAVYAALRSGGVLNLRMDDGRGLAFGRGEQGGPGADDVQIVIVLTQSGTGLNMLDAPKRPTRVIPLVDLVSIVDGLEDMRELEQFWSFADAQRGALSPFSRALADLFGTFKDTHGVLVEGAINPTMIALDPHWGSGWRFRSLTEFWASAPPRFPDGSPGWHVKRTAKGVVELRSRHHAAMAYSTQVGSCTVQATVTVEPGLEVEDAKMADMFAQMVIDALHECAGDFQSEALFQRQQLVFACRVAEQGRVDREQSPAPLETFEKIVLSATGSVGNPARVELRLHATAIQAGLNGAQNAAFEARCLQEAFSACAASLGITAPQNLATRLAGLAASPARYHLQVVERTIDVPDFADPIVPTPTEYKLARKALAVVMKESGLEPGRYELHEAKVRIDAARERFRLHLEKRLAPLDREMLAMACVEQHDGLLLARRIRETRVHQSRVHQVDYDRLEALSEARKEFESTARNYRYLLEKMVNSTTSGQGRITPQLLRELIGLVDWYMVLAGASDVLHNQVDVSGVDIDDQFVPEVFYSETWQEREEEYAHELARIRLGEGIKNADAVEGAAAELLVSEELQKAFRADVGFELQKLLQALAVFTQPVRHGLADDLALFYLGEPDHLAHAIVHGFEGITPAEAAAIVSFLTLSGPDIRRLPGKAIDESDVPFWEHSKRLHRYAIRPLVPVGKQVVWGAEHASRSQLIWLSAVRDGVLPADFRWPNVQAVVKSIKKSIEDALEDRAVEILKRHTPHVEGGVDFFRRFRKEGFADVGDYDVLAYWPATNTVLYAECKYNQTAHSMKDLRRLRDRMFGVSDVDKDGQYSRIRGRREFLAKNRDRMFELLKWPKPAQVPPRDVEVYVSRELHYWMVHPPYEVPTKFIRVDALDAWVNNGMRTEKH</sequence>
<gene>
    <name evidence="1" type="ORF">BAU08_15060</name>
</gene>
<dbReference type="RefSeq" id="WP_066670161.1">
    <property type="nucleotide sequence ID" value="NZ_CP016171.1"/>
</dbReference>
<proteinExistence type="predicted"/>
<reference evidence="1 2" key="1">
    <citation type="submission" date="2016-06" db="EMBL/GenBank/DDBJ databases">
        <title>Complete genome sequences of Bordetella bronchialis and Bordetella flabilis.</title>
        <authorList>
            <person name="LiPuma J.J."/>
            <person name="Spilker T."/>
        </authorList>
    </citation>
    <scope>NUCLEOTIDE SEQUENCE [LARGE SCALE GENOMIC DNA]</scope>
    <source>
        <strain evidence="1 2">AU17976</strain>
    </source>
</reference>
<organism evidence="1 2">
    <name type="scientific">Bordetella bronchialis</name>
    <dbReference type="NCBI Taxonomy" id="463025"/>
    <lineage>
        <taxon>Bacteria</taxon>
        <taxon>Pseudomonadati</taxon>
        <taxon>Pseudomonadota</taxon>
        <taxon>Betaproteobacteria</taxon>
        <taxon>Burkholderiales</taxon>
        <taxon>Alcaligenaceae</taxon>
        <taxon>Bordetella</taxon>
    </lineage>
</organism>
<name>A0A193FZ77_9BORD</name>
<dbReference type="AlphaFoldDB" id="A0A193FZ77"/>